<dbReference type="EMBL" id="ML994615">
    <property type="protein sequence ID" value="KAF2192206.1"/>
    <property type="molecule type" value="Genomic_DNA"/>
</dbReference>
<sequence length="70" mass="7849">MPTPARIPNFNSKLSKHWWVLCAVLSFAIQPSREGSWDLVLDTAALMDEVASWERPLFRAGPPLLDAAAW</sequence>
<dbReference type="Proteomes" id="UP000800200">
    <property type="component" value="Unassembled WGS sequence"/>
</dbReference>
<evidence type="ECO:0000313" key="2">
    <source>
        <dbReference type="EMBL" id="KAF2192206.1"/>
    </source>
</evidence>
<proteinExistence type="predicted"/>
<feature type="signal peptide" evidence="1">
    <location>
        <begin position="1"/>
        <end position="34"/>
    </location>
</feature>
<reference evidence="2" key="1">
    <citation type="journal article" date="2020" name="Stud. Mycol.">
        <title>101 Dothideomycetes genomes: a test case for predicting lifestyles and emergence of pathogens.</title>
        <authorList>
            <person name="Haridas S."/>
            <person name="Albert R."/>
            <person name="Binder M."/>
            <person name="Bloem J."/>
            <person name="Labutti K."/>
            <person name="Salamov A."/>
            <person name="Andreopoulos B."/>
            <person name="Baker S."/>
            <person name="Barry K."/>
            <person name="Bills G."/>
            <person name="Bluhm B."/>
            <person name="Cannon C."/>
            <person name="Castanera R."/>
            <person name="Culley D."/>
            <person name="Daum C."/>
            <person name="Ezra D."/>
            <person name="Gonzalez J."/>
            <person name="Henrissat B."/>
            <person name="Kuo A."/>
            <person name="Liang C."/>
            <person name="Lipzen A."/>
            <person name="Lutzoni F."/>
            <person name="Magnuson J."/>
            <person name="Mondo S."/>
            <person name="Nolan M."/>
            <person name="Ohm R."/>
            <person name="Pangilinan J."/>
            <person name="Park H.-J."/>
            <person name="Ramirez L."/>
            <person name="Alfaro M."/>
            <person name="Sun H."/>
            <person name="Tritt A."/>
            <person name="Yoshinaga Y."/>
            <person name="Zwiers L.-H."/>
            <person name="Turgeon B."/>
            <person name="Goodwin S."/>
            <person name="Spatafora J."/>
            <person name="Crous P."/>
            <person name="Grigoriev I."/>
        </authorList>
    </citation>
    <scope>NUCLEOTIDE SEQUENCE</scope>
    <source>
        <strain evidence="2">CBS 207.26</strain>
    </source>
</reference>
<name>A0A6A6EQL7_9PEZI</name>
<feature type="chain" id="PRO_5025612054" evidence="1">
    <location>
        <begin position="35"/>
        <end position="70"/>
    </location>
</feature>
<keyword evidence="3" id="KW-1185">Reference proteome</keyword>
<accession>A0A6A6EQL7</accession>
<protein>
    <submittedName>
        <fullName evidence="2">Uncharacterized protein</fullName>
    </submittedName>
</protein>
<gene>
    <name evidence="2" type="ORF">K469DRAFT_307155</name>
</gene>
<keyword evidence="1" id="KW-0732">Signal</keyword>
<evidence type="ECO:0000256" key="1">
    <source>
        <dbReference type="SAM" id="SignalP"/>
    </source>
</evidence>
<evidence type="ECO:0000313" key="3">
    <source>
        <dbReference type="Proteomes" id="UP000800200"/>
    </source>
</evidence>
<dbReference type="AlphaFoldDB" id="A0A6A6EQL7"/>
<organism evidence="2 3">
    <name type="scientific">Zopfia rhizophila CBS 207.26</name>
    <dbReference type="NCBI Taxonomy" id="1314779"/>
    <lineage>
        <taxon>Eukaryota</taxon>
        <taxon>Fungi</taxon>
        <taxon>Dikarya</taxon>
        <taxon>Ascomycota</taxon>
        <taxon>Pezizomycotina</taxon>
        <taxon>Dothideomycetes</taxon>
        <taxon>Dothideomycetes incertae sedis</taxon>
        <taxon>Zopfiaceae</taxon>
        <taxon>Zopfia</taxon>
    </lineage>
</organism>